<dbReference type="RefSeq" id="YP_009282992.1">
    <property type="nucleotide sequence ID" value="NC_031039.1"/>
</dbReference>
<gene>
    <name evidence="1" type="ORF">AR9_g088</name>
</gene>
<dbReference type="Proteomes" id="UP000202618">
    <property type="component" value="Segment"/>
</dbReference>
<evidence type="ECO:0000313" key="2">
    <source>
        <dbReference type="Proteomes" id="UP000202618"/>
    </source>
</evidence>
<dbReference type="InterPro" id="IPR035948">
    <property type="entry name" value="YwqG-like_sf"/>
</dbReference>
<organism evidence="1 2">
    <name type="scientific">Bacillus phage AR9</name>
    <dbReference type="NCBI Taxonomy" id="1815509"/>
    <lineage>
        <taxon>Viruses</taxon>
        <taxon>Duplodnaviria</taxon>
        <taxon>Heunggongvirae</taxon>
        <taxon>Uroviricota</taxon>
        <taxon>Caudoviricetes</taxon>
        <taxon>Takahashivirus</taxon>
        <taxon>Bacillus phage PBS1</taxon>
    </lineage>
</organism>
<accession>A0A172JHZ5</accession>
<sequence>MEIEGFEVPRVGMLYEYTRFDRNNNNKKYSKIKLVNDLYESDNEILKDIPFEELGFEDRYYISEIAISLRPDTDFSIFKAIFKYDENTVNYIREFGKGSSEVIAINNLRNEFIFVKYYKVLIIGGYAYPLSTDNYQWIGDANIVDRSEDY</sequence>
<dbReference type="SUPFAM" id="SSF103032">
    <property type="entry name" value="Hypothetical protein YwqG"/>
    <property type="match status" value="1"/>
</dbReference>
<proteinExistence type="predicted"/>
<protein>
    <submittedName>
        <fullName evidence="1">Uncharacterized protein</fullName>
    </submittedName>
</protein>
<dbReference type="GeneID" id="29058806"/>
<dbReference type="KEGG" id="vg:29058806"/>
<name>A0A172JHZ5_BPPB1</name>
<evidence type="ECO:0000313" key="1">
    <source>
        <dbReference type="EMBL" id="AMS01172.1"/>
    </source>
</evidence>
<reference evidence="1 2" key="1">
    <citation type="journal article" date="2016" name="Virology">
        <title>The genome of AR9, a giant transducing Bacillus phage encoding two multisubunit RNA polymerases.</title>
        <authorList>
            <person name="Lavysh D."/>
            <person name="Sokolova M."/>
            <person name="Minakhin L."/>
            <person name="Yakunina M."/>
            <person name="Artamonova T."/>
            <person name="Kozyavkin S."/>
            <person name="Makarova K.S."/>
            <person name="Koonin E.V."/>
            <person name="Severinov K."/>
        </authorList>
    </citation>
    <scope>NUCLEOTIDE SEQUENCE [LARGE SCALE GENOMIC DNA]</scope>
</reference>
<dbReference type="EMBL" id="KU878088">
    <property type="protein sequence ID" value="AMS01172.1"/>
    <property type="molecule type" value="Genomic_DNA"/>
</dbReference>